<dbReference type="SUPFAM" id="SSF51905">
    <property type="entry name" value="FAD/NAD(P)-binding domain"/>
    <property type="match status" value="1"/>
</dbReference>
<dbReference type="InterPro" id="IPR004417">
    <property type="entry name" value="TrmFO"/>
</dbReference>
<name>A0ABV0ESJ8_9ENTE</name>
<evidence type="ECO:0000256" key="10">
    <source>
        <dbReference type="HAMAP-Rule" id="MF_01037"/>
    </source>
</evidence>
<comment type="caution">
    <text evidence="12">The sequence shown here is derived from an EMBL/GenBank/DDBJ whole genome shotgun (WGS) entry which is preliminary data.</text>
</comment>
<dbReference type="PANTHER" id="PTHR11806">
    <property type="entry name" value="GLUCOSE INHIBITED DIVISION PROTEIN A"/>
    <property type="match status" value="1"/>
</dbReference>
<dbReference type="PROSITE" id="PS01281">
    <property type="entry name" value="GIDA_2"/>
    <property type="match status" value="1"/>
</dbReference>
<dbReference type="InterPro" id="IPR002218">
    <property type="entry name" value="MnmG-rel"/>
</dbReference>
<evidence type="ECO:0000313" key="12">
    <source>
        <dbReference type="EMBL" id="MEO1770302.1"/>
    </source>
</evidence>
<keyword evidence="5 10" id="KW-0808">Transferase</keyword>
<comment type="function">
    <text evidence="10">Catalyzes the folate-dependent formation of 5-methyl-uridine at position 54 (M-5-U54) in all tRNAs.</text>
</comment>
<keyword evidence="6 10" id="KW-0819">tRNA processing</keyword>
<dbReference type="RefSeq" id="WP_207705154.1">
    <property type="nucleotide sequence ID" value="NZ_JAFREL020000002.1"/>
</dbReference>
<dbReference type="Gene3D" id="3.50.50.60">
    <property type="entry name" value="FAD/NAD(P)-binding domain"/>
    <property type="match status" value="2"/>
</dbReference>
<dbReference type="Proteomes" id="UP000664357">
    <property type="component" value="Unassembled WGS sequence"/>
</dbReference>
<keyword evidence="3 10" id="KW-0489">Methyltransferase</keyword>
<dbReference type="InterPro" id="IPR040131">
    <property type="entry name" value="MnmG_N"/>
</dbReference>
<comment type="subcellular location">
    <subcellularLocation>
        <location evidence="10">Cytoplasm</location>
    </subcellularLocation>
</comment>
<keyword evidence="8 10" id="KW-0521">NADP</keyword>
<comment type="catalytic activity">
    <reaction evidence="10">
        <text>uridine(54) in tRNA + (6R)-5,10-methylene-5,6,7,8-tetrahydrofolate + NADPH + H(+) = 5-methyluridine(54) in tRNA + (6S)-5,6,7,8-tetrahydrofolate + NADP(+)</text>
        <dbReference type="Rhea" id="RHEA:62372"/>
        <dbReference type="Rhea" id="RHEA-COMP:10167"/>
        <dbReference type="Rhea" id="RHEA-COMP:10193"/>
        <dbReference type="ChEBI" id="CHEBI:15378"/>
        <dbReference type="ChEBI" id="CHEBI:15636"/>
        <dbReference type="ChEBI" id="CHEBI:57453"/>
        <dbReference type="ChEBI" id="CHEBI:57783"/>
        <dbReference type="ChEBI" id="CHEBI:58349"/>
        <dbReference type="ChEBI" id="CHEBI:65315"/>
        <dbReference type="ChEBI" id="CHEBI:74447"/>
        <dbReference type="EC" id="2.1.1.74"/>
    </reaction>
</comment>
<dbReference type="InterPro" id="IPR020595">
    <property type="entry name" value="MnmG-rel_CS"/>
</dbReference>
<comment type="catalytic activity">
    <reaction evidence="10">
        <text>uridine(54) in tRNA + (6R)-5,10-methylene-5,6,7,8-tetrahydrofolate + NADH + H(+) = 5-methyluridine(54) in tRNA + (6S)-5,6,7,8-tetrahydrofolate + NAD(+)</text>
        <dbReference type="Rhea" id="RHEA:16873"/>
        <dbReference type="Rhea" id="RHEA-COMP:10167"/>
        <dbReference type="Rhea" id="RHEA-COMP:10193"/>
        <dbReference type="ChEBI" id="CHEBI:15378"/>
        <dbReference type="ChEBI" id="CHEBI:15636"/>
        <dbReference type="ChEBI" id="CHEBI:57453"/>
        <dbReference type="ChEBI" id="CHEBI:57540"/>
        <dbReference type="ChEBI" id="CHEBI:57945"/>
        <dbReference type="ChEBI" id="CHEBI:65315"/>
        <dbReference type="ChEBI" id="CHEBI:74447"/>
        <dbReference type="EC" id="2.1.1.74"/>
    </reaction>
</comment>
<keyword evidence="13" id="KW-1185">Reference proteome</keyword>
<evidence type="ECO:0000259" key="11">
    <source>
        <dbReference type="Pfam" id="PF01134"/>
    </source>
</evidence>
<keyword evidence="4 10" id="KW-0285">Flavoprotein</keyword>
<evidence type="ECO:0000256" key="7">
    <source>
        <dbReference type="ARBA" id="ARBA00022827"/>
    </source>
</evidence>
<evidence type="ECO:0000256" key="6">
    <source>
        <dbReference type="ARBA" id="ARBA00022694"/>
    </source>
</evidence>
<evidence type="ECO:0000256" key="8">
    <source>
        <dbReference type="ARBA" id="ARBA00022857"/>
    </source>
</evidence>
<evidence type="ECO:0000256" key="9">
    <source>
        <dbReference type="ARBA" id="ARBA00023027"/>
    </source>
</evidence>
<gene>
    <name evidence="10" type="primary">trmFO</name>
    <name evidence="12" type="ORF">JZO67_002253</name>
</gene>
<reference evidence="12 13" key="1">
    <citation type="submission" date="2024-02" db="EMBL/GenBank/DDBJ databases">
        <title>The Genome Sequence of Enterococcus sp. DIV0159.</title>
        <authorList>
            <person name="Earl A."/>
            <person name="Manson A."/>
            <person name="Gilmore M."/>
            <person name="Sanders J."/>
            <person name="Shea T."/>
            <person name="Howe W."/>
            <person name="Livny J."/>
            <person name="Cuomo C."/>
            <person name="Neafsey D."/>
            <person name="Birren B."/>
        </authorList>
    </citation>
    <scope>NUCLEOTIDE SEQUENCE [LARGE SCALE GENOMIC DNA]</scope>
    <source>
        <strain evidence="12 13">665A</strain>
    </source>
</reference>
<feature type="domain" description="MnmG N-terminal" evidence="11">
    <location>
        <begin position="5"/>
        <end position="366"/>
    </location>
</feature>
<protein>
    <recommendedName>
        <fullName evidence="10">Methylenetetrahydrofolate--tRNA-(uracil-5-)-methyltransferase TrmFO</fullName>
        <ecNumber evidence="10">2.1.1.74</ecNumber>
    </recommendedName>
    <alternativeName>
        <fullName evidence="10">Folate-dependent tRNA (uracil-5-)-methyltransferase</fullName>
    </alternativeName>
    <alternativeName>
        <fullName evidence="10">Folate-dependent tRNA(M-5-U54)-methyltransferase</fullName>
    </alternativeName>
</protein>
<evidence type="ECO:0000256" key="2">
    <source>
        <dbReference type="ARBA" id="ARBA00022490"/>
    </source>
</evidence>
<feature type="binding site" evidence="10">
    <location>
        <begin position="9"/>
        <end position="14"/>
    </location>
    <ligand>
        <name>FAD</name>
        <dbReference type="ChEBI" id="CHEBI:57692"/>
    </ligand>
</feature>
<dbReference type="HAMAP" id="MF_01037">
    <property type="entry name" value="TrmFO"/>
    <property type="match status" value="1"/>
</dbReference>
<sequence length="432" mass="47934">MVKTVNVIGAGLAGSEAAWQLAQANVPVELYEMRPVQSTPAHQTEKFAELVCSNSLRGNNLTNAVGVLKEEMRRLNSVIIHSADETAVPAGGALAVDREGFSALITEKVKNHPLITVHNEEITKLPEGITIVATGPLTSKALAEEIASFNGSHGFYFYDAAAPIIDGTTIDREKVYLKSRYDKGEAAYLNCAMNEEEFMTFYEALISAEVAELKTFEKEKFFEGCMPIEVLAKRGIKTMLFGPMKPVGLEDPKTGKRPYAVIQLRQDNAAASMYNMVGFQTHLKWGEQKRVFRMIPGLENAEFLRYGVMHRNSFMNSPELLRPTYQSRNRDDLFFAGQMTGVEGYVESAGSGLIAGINAARLAKDEPLVEFPRETALGAMSYYITHAEGKHFQPMNANFGLFPSLPERIRDKKLRYETLAQRALDALAQMEL</sequence>
<dbReference type="NCBIfam" id="TIGR00137">
    <property type="entry name" value="gid_trmFO"/>
    <property type="match status" value="1"/>
</dbReference>
<evidence type="ECO:0000256" key="1">
    <source>
        <dbReference type="ARBA" id="ARBA00001974"/>
    </source>
</evidence>
<keyword evidence="9 10" id="KW-0520">NAD</keyword>
<comment type="cofactor">
    <cofactor evidence="1 10">
        <name>FAD</name>
        <dbReference type="ChEBI" id="CHEBI:57692"/>
    </cofactor>
</comment>
<organism evidence="12 13">
    <name type="scientific">Candidatus Enterococcus ferrettii</name>
    <dbReference type="NCBI Taxonomy" id="2815324"/>
    <lineage>
        <taxon>Bacteria</taxon>
        <taxon>Bacillati</taxon>
        <taxon>Bacillota</taxon>
        <taxon>Bacilli</taxon>
        <taxon>Lactobacillales</taxon>
        <taxon>Enterococcaceae</taxon>
        <taxon>Enterococcus</taxon>
    </lineage>
</organism>
<comment type="similarity">
    <text evidence="10">Belongs to the MnmG family. TrmFO subfamily.</text>
</comment>
<evidence type="ECO:0000256" key="4">
    <source>
        <dbReference type="ARBA" id="ARBA00022630"/>
    </source>
</evidence>
<dbReference type="PANTHER" id="PTHR11806:SF2">
    <property type="entry name" value="METHYLENETETRAHYDROFOLATE--TRNA-(URACIL-5-)-METHYLTRANSFERASE TRMFO"/>
    <property type="match status" value="1"/>
</dbReference>
<dbReference type="Pfam" id="PF01134">
    <property type="entry name" value="GIDA"/>
    <property type="match status" value="1"/>
</dbReference>
<accession>A0ABV0ESJ8</accession>
<dbReference type="InterPro" id="IPR036188">
    <property type="entry name" value="FAD/NAD-bd_sf"/>
</dbReference>
<evidence type="ECO:0000256" key="3">
    <source>
        <dbReference type="ARBA" id="ARBA00022603"/>
    </source>
</evidence>
<dbReference type="EMBL" id="JAFREL020000002">
    <property type="protein sequence ID" value="MEO1770302.1"/>
    <property type="molecule type" value="Genomic_DNA"/>
</dbReference>
<evidence type="ECO:0000313" key="13">
    <source>
        <dbReference type="Proteomes" id="UP000664357"/>
    </source>
</evidence>
<keyword evidence="7 10" id="KW-0274">FAD</keyword>
<dbReference type="EC" id="2.1.1.74" evidence="10"/>
<keyword evidence="2 10" id="KW-0963">Cytoplasm</keyword>
<proteinExistence type="inferred from homology"/>
<dbReference type="NCBIfam" id="NF003739">
    <property type="entry name" value="PRK05335.1"/>
    <property type="match status" value="1"/>
</dbReference>
<evidence type="ECO:0000256" key="5">
    <source>
        <dbReference type="ARBA" id="ARBA00022679"/>
    </source>
</evidence>